<name>A0A413BG41_9FIRM</name>
<accession>A0A413BG41</accession>
<evidence type="ECO:0000313" key="2">
    <source>
        <dbReference type="Proteomes" id="UP000286581"/>
    </source>
</evidence>
<sequence length="133" mass="15151">MKELTIEELKQMPGQPVWCPEEEAYGIVMCDKIGQWAGIPFLHGVWYSDDDGVGVEFNHNIIGRKLKCFRVEDKKEIAMPPQNKEIGFGDQTLACPNCGQSAIVNPFRKDREIYPYCPWCGQKLKEAGNEQTE</sequence>
<gene>
    <name evidence="1" type="ORF">DWV78_09255</name>
</gene>
<comment type="caution">
    <text evidence="1">The sequence shown here is derived from an EMBL/GenBank/DDBJ whole genome shotgun (WGS) entry which is preliminary data.</text>
</comment>
<proteinExistence type="predicted"/>
<evidence type="ECO:0000313" key="1">
    <source>
        <dbReference type="EMBL" id="RGW39530.1"/>
    </source>
</evidence>
<reference evidence="1 2" key="1">
    <citation type="submission" date="2018-08" db="EMBL/GenBank/DDBJ databases">
        <title>A genome reference for cultivated species of the human gut microbiota.</title>
        <authorList>
            <person name="Zou Y."/>
            <person name="Xue W."/>
            <person name="Luo G."/>
        </authorList>
    </citation>
    <scope>NUCLEOTIDE SEQUENCE [LARGE SCALE GENOMIC DNA]</scope>
    <source>
        <strain evidence="1 2">AF12-8</strain>
    </source>
</reference>
<dbReference type="AlphaFoldDB" id="A0A413BG41"/>
<dbReference type="EMBL" id="QSAE01000026">
    <property type="protein sequence ID" value="RGW39530.1"/>
    <property type="molecule type" value="Genomic_DNA"/>
</dbReference>
<protein>
    <submittedName>
        <fullName evidence="1">Uncharacterized protein</fullName>
    </submittedName>
</protein>
<dbReference type="Proteomes" id="UP000286581">
    <property type="component" value="Unassembled WGS sequence"/>
</dbReference>
<organism evidence="1 2">
    <name type="scientific">Agathobacter rectalis</name>
    <dbReference type="NCBI Taxonomy" id="39491"/>
    <lineage>
        <taxon>Bacteria</taxon>
        <taxon>Bacillati</taxon>
        <taxon>Bacillota</taxon>
        <taxon>Clostridia</taxon>
        <taxon>Lachnospirales</taxon>
        <taxon>Lachnospiraceae</taxon>
        <taxon>Agathobacter</taxon>
    </lineage>
</organism>